<accession>A0ACB9CWP8</accession>
<dbReference type="Proteomes" id="UP001055811">
    <property type="component" value="Linkage Group LG05"/>
</dbReference>
<proteinExistence type="predicted"/>
<organism evidence="1 2">
    <name type="scientific">Cichorium intybus</name>
    <name type="common">Chicory</name>
    <dbReference type="NCBI Taxonomy" id="13427"/>
    <lineage>
        <taxon>Eukaryota</taxon>
        <taxon>Viridiplantae</taxon>
        <taxon>Streptophyta</taxon>
        <taxon>Embryophyta</taxon>
        <taxon>Tracheophyta</taxon>
        <taxon>Spermatophyta</taxon>
        <taxon>Magnoliopsida</taxon>
        <taxon>eudicotyledons</taxon>
        <taxon>Gunneridae</taxon>
        <taxon>Pentapetalae</taxon>
        <taxon>asterids</taxon>
        <taxon>campanulids</taxon>
        <taxon>Asterales</taxon>
        <taxon>Asteraceae</taxon>
        <taxon>Cichorioideae</taxon>
        <taxon>Cichorieae</taxon>
        <taxon>Cichoriinae</taxon>
        <taxon>Cichorium</taxon>
    </lineage>
</organism>
<sequence length="345" mass="37824">MPLFRIVKKLNTIVAFTESTTSFEEYITCGPWGGWQGKDWIYIPEGFIKTITIAHGIVIDSIKFEVESSSDEIQRSFFGGNGGRADTIFIDSPNEYLTSISGTVGSFAGSDVVMSLCFQTNQKRYGPYGSDKGTHFSFDGKGGVIVGFHGRFGSFIDAIGIYLMPKSLAFDRYSTREESITNELFDKMSLMAMPREAGPWGACGAKPWDDGVFLNVKQVRVHVGESLKVIYGIQFEYVRRDGQSVLSQIHGGTNGEKIEVVDLNGADEYLTGISGFYGPVEGHNGLEAIMAITFHTNKKIYGPIGYENGSGFVYFSSTASPGKIVGFQGRNNGFLSAIGVHMEYF</sequence>
<comment type="caution">
    <text evidence="1">The sequence shown here is derived from an EMBL/GenBank/DDBJ whole genome shotgun (WGS) entry which is preliminary data.</text>
</comment>
<keyword evidence="2" id="KW-1185">Reference proteome</keyword>
<evidence type="ECO:0000313" key="1">
    <source>
        <dbReference type="EMBL" id="KAI3738651.1"/>
    </source>
</evidence>
<name>A0ACB9CWP8_CICIN</name>
<protein>
    <submittedName>
        <fullName evidence="1">Uncharacterized protein</fullName>
    </submittedName>
</protein>
<reference evidence="1 2" key="2">
    <citation type="journal article" date="2022" name="Mol. Ecol. Resour.">
        <title>The genomes of chicory, endive, great burdock and yacon provide insights into Asteraceae paleo-polyploidization history and plant inulin production.</title>
        <authorList>
            <person name="Fan W."/>
            <person name="Wang S."/>
            <person name="Wang H."/>
            <person name="Wang A."/>
            <person name="Jiang F."/>
            <person name="Liu H."/>
            <person name="Zhao H."/>
            <person name="Xu D."/>
            <person name="Zhang Y."/>
        </authorList>
    </citation>
    <scope>NUCLEOTIDE SEQUENCE [LARGE SCALE GENOMIC DNA]</scope>
    <source>
        <strain evidence="2">cv. Punajuju</strain>
        <tissue evidence="1">Leaves</tissue>
    </source>
</reference>
<gene>
    <name evidence="1" type="ORF">L2E82_28715</name>
</gene>
<reference evidence="2" key="1">
    <citation type="journal article" date="2022" name="Mol. Ecol. Resour.">
        <title>The genomes of chicory, endive, great burdock and yacon provide insights into Asteraceae palaeo-polyploidization history and plant inulin production.</title>
        <authorList>
            <person name="Fan W."/>
            <person name="Wang S."/>
            <person name="Wang H."/>
            <person name="Wang A."/>
            <person name="Jiang F."/>
            <person name="Liu H."/>
            <person name="Zhao H."/>
            <person name="Xu D."/>
            <person name="Zhang Y."/>
        </authorList>
    </citation>
    <scope>NUCLEOTIDE SEQUENCE [LARGE SCALE GENOMIC DNA]</scope>
    <source>
        <strain evidence="2">cv. Punajuju</strain>
    </source>
</reference>
<evidence type="ECO:0000313" key="2">
    <source>
        <dbReference type="Proteomes" id="UP001055811"/>
    </source>
</evidence>
<dbReference type="EMBL" id="CM042013">
    <property type="protein sequence ID" value="KAI3738651.1"/>
    <property type="molecule type" value="Genomic_DNA"/>
</dbReference>